<sequence>MPKLKTALSFISATLLIGGWAFFSANVAQARVDDAVFEQIVQTEIGKDSRIQSINEDIQTRANDVRELEERRDAYQKNIEDIQQQQLDLESQLDLLDQRINETQTGIKSAEIELDVLQLEIESLKIQIQISENDINRNKEELGNLIRELYQSDHRTALEITFQKNKTFSDFFSDVQYTNHIQSKVQTTLDTVQITQATLKEKRSEMKQKKAEVNVTKHDLENEQKDLEDDESYKNQLLDESELNEDKFQELYNQVRTEQQQVEGEISSLQGNVQAKIESIRQGVIDKLQDDDTTNDADVSEGEQDFLNGGPTNFSWPVSGRYVTCGFHCADYPFRRIFEHNAIDIDQPQGSPVYASASGYVTIAKFDGTSNYAYLRIDHGNGLSTVYGHISCIRVSVDQFVTRGEAVACSGGLPQTPGAGAYSTGDHLHFEVRVNGIPDDPLKYLPAS</sequence>
<dbReference type="PANTHER" id="PTHR21666:SF289">
    <property type="entry name" value="L-ALA--D-GLU ENDOPEPTIDASE"/>
    <property type="match status" value="1"/>
</dbReference>
<keyword evidence="2" id="KW-0175">Coiled coil</keyword>
<feature type="coiled-coil region" evidence="2">
    <location>
        <begin position="192"/>
        <end position="240"/>
    </location>
</feature>
<evidence type="ECO:0000313" key="7">
    <source>
        <dbReference type="Proteomes" id="UP000230292"/>
    </source>
</evidence>
<evidence type="ECO:0000256" key="2">
    <source>
        <dbReference type="SAM" id="Coils"/>
    </source>
</evidence>
<dbReference type="Gene3D" id="6.10.250.3150">
    <property type="match status" value="1"/>
</dbReference>
<protein>
    <recommendedName>
        <fullName evidence="5">M23ase beta-sheet core domain-containing protein</fullName>
    </recommendedName>
</protein>
<feature type="region of interest" description="Disordered" evidence="3">
    <location>
        <begin position="287"/>
        <end position="306"/>
    </location>
</feature>
<evidence type="ECO:0000256" key="3">
    <source>
        <dbReference type="SAM" id="MobiDB-lite"/>
    </source>
</evidence>
<evidence type="ECO:0000313" key="6">
    <source>
        <dbReference type="EMBL" id="PIW37193.1"/>
    </source>
</evidence>
<feature type="chain" id="PRO_5014695425" description="M23ase beta-sheet core domain-containing protein" evidence="4">
    <location>
        <begin position="31"/>
        <end position="448"/>
    </location>
</feature>
<proteinExistence type="predicted"/>
<gene>
    <name evidence="6" type="ORF">COW24_01465</name>
</gene>
<keyword evidence="1 4" id="KW-0732">Signal</keyword>
<dbReference type="EMBL" id="PFGC01000019">
    <property type="protein sequence ID" value="PIW37193.1"/>
    <property type="molecule type" value="Genomic_DNA"/>
</dbReference>
<organism evidence="6 7">
    <name type="scientific">Candidatus Kerfeldbacteria bacterium CG15_BIG_FIL_POST_REV_8_21_14_020_45_12</name>
    <dbReference type="NCBI Taxonomy" id="2014247"/>
    <lineage>
        <taxon>Bacteria</taxon>
        <taxon>Candidatus Kerfeldiibacteriota</taxon>
    </lineage>
</organism>
<name>A0A2M7H4P1_9BACT</name>
<dbReference type="Gene3D" id="2.70.70.10">
    <property type="entry name" value="Glucose Permease (Domain IIA)"/>
    <property type="match status" value="1"/>
</dbReference>
<dbReference type="Pfam" id="PF01551">
    <property type="entry name" value="Peptidase_M23"/>
    <property type="match status" value="1"/>
</dbReference>
<evidence type="ECO:0000256" key="4">
    <source>
        <dbReference type="SAM" id="SignalP"/>
    </source>
</evidence>
<comment type="caution">
    <text evidence="6">The sequence shown here is derived from an EMBL/GenBank/DDBJ whole genome shotgun (WGS) entry which is preliminary data.</text>
</comment>
<dbReference type="InterPro" id="IPR011055">
    <property type="entry name" value="Dup_hybrid_motif"/>
</dbReference>
<evidence type="ECO:0000256" key="1">
    <source>
        <dbReference type="ARBA" id="ARBA00022729"/>
    </source>
</evidence>
<accession>A0A2M7H4P1</accession>
<dbReference type="CDD" id="cd12797">
    <property type="entry name" value="M23_peptidase"/>
    <property type="match status" value="1"/>
</dbReference>
<reference evidence="6 7" key="1">
    <citation type="submission" date="2017-09" db="EMBL/GenBank/DDBJ databases">
        <title>Depth-based differentiation of microbial function through sediment-hosted aquifers and enrichment of novel symbionts in the deep terrestrial subsurface.</title>
        <authorList>
            <person name="Probst A.J."/>
            <person name="Ladd B."/>
            <person name="Jarett J.K."/>
            <person name="Geller-Mcgrath D.E."/>
            <person name="Sieber C.M."/>
            <person name="Emerson J.B."/>
            <person name="Anantharaman K."/>
            <person name="Thomas B.C."/>
            <person name="Malmstrom R."/>
            <person name="Stieglmeier M."/>
            <person name="Klingl A."/>
            <person name="Woyke T."/>
            <person name="Ryan C.M."/>
            <person name="Banfield J.F."/>
        </authorList>
    </citation>
    <scope>NUCLEOTIDE SEQUENCE [LARGE SCALE GENOMIC DNA]</scope>
    <source>
        <strain evidence="6">CG15_BIG_FIL_POST_REV_8_21_14_020_45_12</strain>
    </source>
</reference>
<dbReference type="GO" id="GO:0004222">
    <property type="term" value="F:metalloendopeptidase activity"/>
    <property type="evidence" value="ECO:0007669"/>
    <property type="project" value="TreeGrafter"/>
</dbReference>
<dbReference type="PANTHER" id="PTHR21666">
    <property type="entry name" value="PEPTIDASE-RELATED"/>
    <property type="match status" value="1"/>
</dbReference>
<dbReference type="Proteomes" id="UP000230292">
    <property type="component" value="Unassembled WGS sequence"/>
</dbReference>
<dbReference type="SUPFAM" id="SSF51261">
    <property type="entry name" value="Duplicated hybrid motif"/>
    <property type="match status" value="1"/>
</dbReference>
<feature type="compositionally biased region" description="Acidic residues" evidence="3">
    <location>
        <begin position="289"/>
        <end position="304"/>
    </location>
</feature>
<feature type="signal peptide" evidence="4">
    <location>
        <begin position="1"/>
        <end position="30"/>
    </location>
</feature>
<dbReference type="InterPro" id="IPR050570">
    <property type="entry name" value="Cell_wall_metabolism_enzyme"/>
</dbReference>
<dbReference type="InterPro" id="IPR016047">
    <property type="entry name" value="M23ase_b-sheet_dom"/>
</dbReference>
<feature type="coiled-coil region" evidence="2">
    <location>
        <begin position="51"/>
        <end position="148"/>
    </location>
</feature>
<feature type="domain" description="M23ase beta-sheet core" evidence="5">
    <location>
        <begin position="340"/>
        <end position="441"/>
    </location>
</feature>
<dbReference type="AlphaFoldDB" id="A0A2M7H4P1"/>
<evidence type="ECO:0000259" key="5">
    <source>
        <dbReference type="Pfam" id="PF01551"/>
    </source>
</evidence>